<dbReference type="EMBL" id="FNFV01000005">
    <property type="protein sequence ID" value="SDK83700.1"/>
    <property type="molecule type" value="Genomic_DNA"/>
</dbReference>
<name>A0A1G9F5V3_9RHOB</name>
<dbReference type="AlphaFoldDB" id="A0A1G9F5V3"/>
<keyword evidence="4" id="KW-1185">Reference proteome</keyword>
<organism evidence="3 4">
    <name type="scientific">Meinhardsimonia xiamenensis</name>
    <dbReference type="NCBI Taxonomy" id="990712"/>
    <lineage>
        <taxon>Bacteria</taxon>
        <taxon>Pseudomonadati</taxon>
        <taxon>Pseudomonadota</taxon>
        <taxon>Alphaproteobacteria</taxon>
        <taxon>Rhodobacterales</taxon>
        <taxon>Paracoccaceae</taxon>
        <taxon>Meinhardsimonia</taxon>
    </lineage>
</organism>
<evidence type="ECO:0000256" key="1">
    <source>
        <dbReference type="SAM" id="MobiDB-lite"/>
    </source>
</evidence>
<sequence length="181" mass="18808">MMAQGARGRLLAAACLVSVLMPAACAGAQGRLVVGDDPGGSLPARVAQVARLRAEGAVVEIRGRYCLSACTLYIGLPRACVSPATVFGFHGPSSRFYGISLPPRQFEHWSRVMAAHYPPRLRRWFMASARHVTMGFARLSGRELIALGVAACPGAAGASLDPGRSDAGLPPSVTTGSPPPA</sequence>
<gene>
    <name evidence="3" type="ORF">SAMN05216257_10548</name>
</gene>
<feature type="compositionally biased region" description="Polar residues" evidence="1">
    <location>
        <begin position="172"/>
        <end position="181"/>
    </location>
</feature>
<feature type="chain" id="PRO_5011546476" evidence="2">
    <location>
        <begin position="27"/>
        <end position="181"/>
    </location>
</feature>
<feature type="region of interest" description="Disordered" evidence="1">
    <location>
        <begin position="160"/>
        <end position="181"/>
    </location>
</feature>
<evidence type="ECO:0000256" key="2">
    <source>
        <dbReference type="SAM" id="SignalP"/>
    </source>
</evidence>
<protein>
    <submittedName>
        <fullName evidence="3">Uncharacterized protein</fullName>
    </submittedName>
</protein>
<proteinExistence type="predicted"/>
<evidence type="ECO:0000313" key="3">
    <source>
        <dbReference type="EMBL" id="SDK83700.1"/>
    </source>
</evidence>
<accession>A0A1G9F5V3</accession>
<dbReference type="STRING" id="990712.SAMN05216257_10548"/>
<feature type="signal peptide" evidence="2">
    <location>
        <begin position="1"/>
        <end position="26"/>
    </location>
</feature>
<dbReference type="Proteomes" id="UP000199328">
    <property type="component" value="Unassembled WGS sequence"/>
</dbReference>
<evidence type="ECO:0000313" key="4">
    <source>
        <dbReference type="Proteomes" id="UP000199328"/>
    </source>
</evidence>
<keyword evidence="2" id="KW-0732">Signal</keyword>
<reference evidence="4" key="1">
    <citation type="submission" date="2016-10" db="EMBL/GenBank/DDBJ databases">
        <authorList>
            <person name="Varghese N."/>
            <person name="Submissions S."/>
        </authorList>
    </citation>
    <scope>NUCLEOTIDE SEQUENCE [LARGE SCALE GENOMIC DNA]</scope>
    <source>
        <strain evidence="4">CGMCC 1.10789</strain>
    </source>
</reference>